<evidence type="ECO:0000313" key="1">
    <source>
        <dbReference type="EMBL" id="AZR05936.1"/>
    </source>
</evidence>
<dbReference type="GO" id="GO:0016787">
    <property type="term" value="F:hydrolase activity"/>
    <property type="evidence" value="ECO:0007669"/>
    <property type="project" value="UniProtKB-KW"/>
</dbReference>
<accession>A0A3Q9GKV6</accession>
<dbReference type="InterPro" id="IPR041492">
    <property type="entry name" value="HAD_2"/>
</dbReference>
<dbReference type="PANTHER" id="PTHR43434">
    <property type="entry name" value="PHOSPHOGLYCOLATE PHOSPHATASE"/>
    <property type="match status" value="1"/>
</dbReference>
<dbReference type="AlphaFoldDB" id="A0A3Q9GKV6"/>
<proteinExistence type="predicted"/>
<evidence type="ECO:0000313" key="2">
    <source>
        <dbReference type="Proteomes" id="UP000275951"/>
    </source>
</evidence>
<sequence>MLKAVLFDLDGTLTDSAPIVTQTLAATMRELAGVDHPASAYRKYLGPPLQESFRDLGIPDDDVHTFVVEYRRRYSLVGDRTQLFAGVTDLLRDVRAEGLGLALATSKFQRTAREVCERFDIAQYFHALCGDITEKNLFGKSEVVEMALNALAEQGIVETGAGLADQLPARTFRDDVLMVGDRIFDIEGAGRHRVRTVLVEWADSWPGEREQAWATVSSPGELLELIREVHKNGF</sequence>
<dbReference type="InterPro" id="IPR023198">
    <property type="entry name" value="PGP-like_dom2"/>
</dbReference>
<organism evidence="1 2">
    <name type="scientific">Trueperella pyogenes</name>
    <dbReference type="NCBI Taxonomy" id="1661"/>
    <lineage>
        <taxon>Bacteria</taxon>
        <taxon>Bacillati</taxon>
        <taxon>Actinomycetota</taxon>
        <taxon>Actinomycetes</taxon>
        <taxon>Actinomycetales</taxon>
        <taxon>Actinomycetaceae</taxon>
        <taxon>Trueperella</taxon>
    </lineage>
</organism>
<dbReference type="Pfam" id="PF13419">
    <property type="entry name" value="HAD_2"/>
    <property type="match status" value="1"/>
</dbReference>
<gene>
    <name evidence="1" type="ORF">EBQ10_00575</name>
</gene>
<dbReference type="PANTHER" id="PTHR43434:SF20">
    <property type="entry name" value="5'-NUCLEOTIDASE"/>
    <property type="match status" value="1"/>
</dbReference>
<dbReference type="Gene3D" id="3.40.50.1000">
    <property type="entry name" value="HAD superfamily/HAD-like"/>
    <property type="match status" value="1"/>
</dbReference>
<dbReference type="InterPro" id="IPR023214">
    <property type="entry name" value="HAD_sf"/>
</dbReference>
<dbReference type="InterPro" id="IPR036412">
    <property type="entry name" value="HAD-like_sf"/>
</dbReference>
<dbReference type="GO" id="GO:0005829">
    <property type="term" value="C:cytosol"/>
    <property type="evidence" value="ECO:0007669"/>
    <property type="project" value="TreeGrafter"/>
</dbReference>
<keyword evidence="1" id="KW-0378">Hydrolase</keyword>
<dbReference type="RefSeq" id="WP_108725901.1">
    <property type="nucleotide sequence ID" value="NZ_CP029001.1"/>
</dbReference>
<reference evidence="1 2" key="1">
    <citation type="submission" date="2018-11" db="EMBL/GenBank/DDBJ databases">
        <title>Multidrug-resistant genes are associated with an 42-kb island TGI1 carrying a complex class 1 integron in a Trueperella pyogenes.</title>
        <authorList>
            <person name="Dong W."/>
        </authorList>
    </citation>
    <scope>NUCLEOTIDE SEQUENCE [LARGE SCALE GENOMIC DNA]</scope>
    <source>
        <strain evidence="1 2">TP4</strain>
    </source>
</reference>
<protein>
    <submittedName>
        <fullName evidence="1">HAD family hydrolase</fullName>
    </submittedName>
</protein>
<dbReference type="SFLD" id="SFLDG01129">
    <property type="entry name" value="C1.5:_HAD__Beta-PGM__Phosphata"/>
    <property type="match status" value="1"/>
</dbReference>
<dbReference type="SUPFAM" id="SSF56784">
    <property type="entry name" value="HAD-like"/>
    <property type="match status" value="1"/>
</dbReference>
<dbReference type="InterPro" id="IPR050155">
    <property type="entry name" value="HAD-like_hydrolase_sf"/>
</dbReference>
<dbReference type="SFLD" id="SFLDS00003">
    <property type="entry name" value="Haloacid_Dehalogenase"/>
    <property type="match status" value="1"/>
</dbReference>
<dbReference type="GO" id="GO:0004713">
    <property type="term" value="F:protein tyrosine kinase activity"/>
    <property type="evidence" value="ECO:0007669"/>
    <property type="project" value="TreeGrafter"/>
</dbReference>
<name>A0A3Q9GKV6_9ACTO</name>
<dbReference type="Gene3D" id="1.10.150.240">
    <property type="entry name" value="Putative phosphatase, domain 2"/>
    <property type="match status" value="1"/>
</dbReference>
<dbReference type="EMBL" id="CP033905">
    <property type="protein sequence ID" value="AZR05936.1"/>
    <property type="molecule type" value="Genomic_DNA"/>
</dbReference>
<dbReference type="Proteomes" id="UP000275951">
    <property type="component" value="Chromosome"/>
</dbReference>